<organism evidence="7 8">
    <name type="scientific">Gallibacterium trehalosifermentans</name>
    <dbReference type="NCBI Taxonomy" id="516935"/>
    <lineage>
        <taxon>Bacteria</taxon>
        <taxon>Pseudomonadati</taxon>
        <taxon>Pseudomonadota</taxon>
        <taxon>Gammaproteobacteria</taxon>
        <taxon>Pasteurellales</taxon>
        <taxon>Pasteurellaceae</taxon>
        <taxon>Gallibacterium</taxon>
    </lineage>
</organism>
<dbReference type="InterPro" id="IPR004839">
    <property type="entry name" value="Aminotransferase_I/II_large"/>
</dbReference>
<protein>
    <recommendedName>
        <fullName evidence="2">cysteine-S-conjugate beta-lyase</fullName>
        <ecNumber evidence="2">4.4.1.13</ecNumber>
    </recommendedName>
</protein>
<evidence type="ECO:0000256" key="4">
    <source>
        <dbReference type="ARBA" id="ARBA00023239"/>
    </source>
</evidence>
<dbReference type="PANTHER" id="PTHR43525">
    <property type="entry name" value="PROTEIN MALY"/>
    <property type="match status" value="1"/>
</dbReference>
<evidence type="ECO:0000256" key="2">
    <source>
        <dbReference type="ARBA" id="ARBA00012224"/>
    </source>
</evidence>
<dbReference type="InterPro" id="IPR051798">
    <property type="entry name" value="Class-II_PLP-Dep_Aminotrans"/>
</dbReference>
<dbReference type="SUPFAM" id="SSF53383">
    <property type="entry name" value="PLP-dependent transferases"/>
    <property type="match status" value="1"/>
</dbReference>
<sequence length="389" mass="44429">MKQYHFDQEISRYHTYSAKWDEALLRHQRRVFPLSVADMDLPTAPAIIDTIQQANNGIYGYTILGEHYQQTVANWLARHYDFQAEPTEIVHCPRVIQAISLYLQHFTATDDAVGIFMPSYSPVVNCVTLNQRTLIPCALRYNGQGYEIDEAELTACFQRIRVFILISPHNPTGIVWNAEQLGLIARLAEQYGVFVIADEVHADFVFGKKHTVLASVSDYLAQHSMICTSPAKSFNLPGLEISNIIIKNAKVRSDFEKILQRTGFHNPNYFSVPALYCAYTQCDEWLLQLKDYIAENKRIVTACFAEKLPQLVVCPTDGTYLLWINYTDLSLTPEQFKQRILTHANIELAWGEDFGEEGKGFFRLNTALPQARLRACLDRICFALTTEKE</sequence>
<gene>
    <name evidence="7" type="ORF">ACFFHK_07850</name>
</gene>
<evidence type="ECO:0000313" key="8">
    <source>
        <dbReference type="Proteomes" id="UP001589767"/>
    </source>
</evidence>
<evidence type="ECO:0000313" key="7">
    <source>
        <dbReference type="EMBL" id="MFC0309615.1"/>
    </source>
</evidence>
<dbReference type="EMBL" id="JBHLWB010000009">
    <property type="protein sequence ID" value="MFC0309615.1"/>
    <property type="molecule type" value="Genomic_DNA"/>
</dbReference>
<keyword evidence="4 7" id="KW-0456">Lyase</keyword>
<comment type="similarity">
    <text evidence="5">Belongs to the class-II pyridoxal-phosphate-dependent aminotransferase family. MalY/PatB cystathionine beta-lyase subfamily.</text>
</comment>
<dbReference type="Pfam" id="PF00155">
    <property type="entry name" value="Aminotran_1_2"/>
    <property type="match status" value="1"/>
</dbReference>
<keyword evidence="3" id="KW-0663">Pyridoxal phosphate</keyword>
<dbReference type="InterPro" id="IPR027619">
    <property type="entry name" value="C-S_lyase_PatB-like"/>
</dbReference>
<accession>A0ABV6H4C4</accession>
<dbReference type="RefSeq" id="WP_382371231.1">
    <property type="nucleotide sequence ID" value="NZ_JBHLWB010000009.1"/>
</dbReference>
<evidence type="ECO:0000256" key="1">
    <source>
        <dbReference type="ARBA" id="ARBA00001933"/>
    </source>
</evidence>
<evidence type="ECO:0000256" key="5">
    <source>
        <dbReference type="ARBA" id="ARBA00037974"/>
    </source>
</evidence>
<dbReference type="Gene3D" id="3.90.1150.10">
    <property type="entry name" value="Aspartate Aminotransferase, domain 1"/>
    <property type="match status" value="1"/>
</dbReference>
<evidence type="ECO:0000259" key="6">
    <source>
        <dbReference type="Pfam" id="PF00155"/>
    </source>
</evidence>
<dbReference type="InterPro" id="IPR015424">
    <property type="entry name" value="PyrdxlP-dep_Trfase"/>
</dbReference>
<dbReference type="Gene3D" id="3.40.640.10">
    <property type="entry name" value="Type I PLP-dependent aspartate aminotransferase-like (Major domain)"/>
    <property type="match status" value="1"/>
</dbReference>
<proteinExistence type="inferred from homology"/>
<comment type="cofactor">
    <cofactor evidence="1">
        <name>pyridoxal 5'-phosphate</name>
        <dbReference type="ChEBI" id="CHEBI:597326"/>
    </cofactor>
</comment>
<name>A0ABV6H4C4_9PAST</name>
<evidence type="ECO:0000256" key="3">
    <source>
        <dbReference type="ARBA" id="ARBA00022898"/>
    </source>
</evidence>
<dbReference type="CDD" id="cd00609">
    <property type="entry name" value="AAT_like"/>
    <property type="match status" value="1"/>
</dbReference>
<dbReference type="Proteomes" id="UP001589767">
    <property type="component" value="Unassembled WGS sequence"/>
</dbReference>
<dbReference type="EC" id="4.4.1.13" evidence="2"/>
<dbReference type="PANTHER" id="PTHR43525:SF1">
    <property type="entry name" value="PROTEIN MALY"/>
    <property type="match status" value="1"/>
</dbReference>
<feature type="domain" description="Aminotransferase class I/classII large" evidence="6">
    <location>
        <begin position="31"/>
        <end position="380"/>
    </location>
</feature>
<keyword evidence="8" id="KW-1185">Reference proteome</keyword>
<reference evidence="7 8" key="1">
    <citation type="submission" date="2024-09" db="EMBL/GenBank/DDBJ databases">
        <authorList>
            <person name="Sun Q."/>
            <person name="Mori K."/>
        </authorList>
    </citation>
    <scope>NUCLEOTIDE SEQUENCE [LARGE SCALE GENOMIC DNA]</scope>
    <source>
        <strain evidence="7 8">CCM 7539</strain>
    </source>
</reference>
<dbReference type="NCBIfam" id="TIGR04350">
    <property type="entry name" value="C_S_lyase_PatB"/>
    <property type="match status" value="1"/>
</dbReference>
<comment type="caution">
    <text evidence="7">The sequence shown here is derived from an EMBL/GenBank/DDBJ whole genome shotgun (WGS) entry which is preliminary data.</text>
</comment>
<dbReference type="InterPro" id="IPR015422">
    <property type="entry name" value="PyrdxlP-dep_Trfase_small"/>
</dbReference>
<dbReference type="GO" id="GO:0047804">
    <property type="term" value="F:cysteine-S-conjugate beta-lyase activity"/>
    <property type="evidence" value="ECO:0007669"/>
    <property type="project" value="UniProtKB-EC"/>
</dbReference>
<dbReference type="InterPro" id="IPR015421">
    <property type="entry name" value="PyrdxlP-dep_Trfase_major"/>
</dbReference>